<organism evidence="2 3">
    <name type="scientific">Triparma strigata</name>
    <dbReference type="NCBI Taxonomy" id="1606541"/>
    <lineage>
        <taxon>Eukaryota</taxon>
        <taxon>Sar</taxon>
        <taxon>Stramenopiles</taxon>
        <taxon>Ochrophyta</taxon>
        <taxon>Bolidophyceae</taxon>
        <taxon>Parmales</taxon>
        <taxon>Triparmaceae</taxon>
        <taxon>Triparma</taxon>
    </lineage>
</organism>
<evidence type="ECO:0000313" key="3">
    <source>
        <dbReference type="Proteomes" id="UP001165085"/>
    </source>
</evidence>
<feature type="compositionally biased region" description="Basic and acidic residues" evidence="1">
    <location>
        <begin position="20"/>
        <end position="42"/>
    </location>
</feature>
<feature type="region of interest" description="Disordered" evidence="1">
    <location>
        <begin position="54"/>
        <end position="82"/>
    </location>
</feature>
<dbReference type="EMBL" id="BRXY01000087">
    <property type="protein sequence ID" value="GMH63741.1"/>
    <property type="molecule type" value="Genomic_DNA"/>
</dbReference>
<feature type="compositionally biased region" description="Polar residues" evidence="1">
    <location>
        <begin position="119"/>
        <end position="128"/>
    </location>
</feature>
<comment type="caution">
    <text evidence="2">The sequence shown here is derived from an EMBL/GenBank/DDBJ whole genome shotgun (WGS) entry which is preliminary data.</text>
</comment>
<name>A0A9W7A146_9STRA</name>
<evidence type="ECO:0000256" key="1">
    <source>
        <dbReference type="SAM" id="MobiDB-lite"/>
    </source>
</evidence>
<gene>
    <name evidence="2" type="ORF">TrST_g12039</name>
</gene>
<proteinExistence type="predicted"/>
<dbReference type="OrthoDB" id="187715at2759"/>
<keyword evidence="3" id="KW-1185">Reference proteome</keyword>
<feature type="compositionally biased region" description="Polar residues" evidence="1">
    <location>
        <begin position="61"/>
        <end position="79"/>
    </location>
</feature>
<reference evidence="3" key="1">
    <citation type="journal article" date="2023" name="Commun. Biol.">
        <title>Genome analysis of Parmales, the sister group of diatoms, reveals the evolutionary specialization of diatoms from phago-mixotrophs to photoautotrophs.</title>
        <authorList>
            <person name="Ban H."/>
            <person name="Sato S."/>
            <person name="Yoshikawa S."/>
            <person name="Yamada K."/>
            <person name="Nakamura Y."/>
            <person name="Ichinomiya M."/>
            <person name="Sato N."/>
            <person name="Blanc-Mathieu R."/>
            <person name="Endo H."/>
            <person name="Kuwata A."/>
            <person name="Ogata H."/>
        </authorList>
    </citation>
    <scope>NUCLEOTIDE SEQUENCE [LARGE SCALE GENOMIC DNA]</scope>
    <source>
        <strain evidence="3">NIES 3701</strain>
    </source>
</reference>
<sequence length="204" mass="22743">MSSFGGQDAANAKENSNGWAREKDAPNVISKKYDPHAETRRHAYEREQAIRHKARMAQMKKNPSTATTAKPMKTNSASTFEDRRAAVLAKKEKARQEKIAKARANNEKVAARKARMEKIQQQSKQATTKPAVDISELPPNSILELDSALTDVTLTQKENRTDPRTKAGAGSECATCRSTADLEEDVDNRGIFYCKSCWDTWANE</sequence>
<feature type="region of interest" description="Disordered" evidence="1">
    <location>
        <begin position="154"/>
        <end position="174"/>
    </location>
</feature>
<accession>A0A9W7A146</accession>
<dbReference type="AlphaFoldDB" id="A0A9W7A146"/>
<evidence type="ECO:0000313" key="2">
    <source>
        <dbReference type="EMBL" id="GMH63741.1"/>
    </source>
</evidence>
<feature type="compositionally biased region" description="Basic and acidic residues" evidence="1">
    <location>
        <begin position="100"/>
        <end position="118"/>
    </location>
</feature>
<protein>
    <submittedName>
        <fullName evidence="2">Uncharacterized protein</fullName>
    </submittedName>
</protein>
<feature type="region of interest" description="Disordered" evidence="1">
    <location>
        <begin position="100"/>
        <end position="135"/>
    </location>
</feature>
<dbReference type="Proteomes" id="UP001165085">
    <property type="component" value="Unassembled WGS sequence"/>
</dbReference>
<feature type="region of interest" description="Disordered" evidence="1">
    <location>
        <begin position="1"/>
        <end position="42"/>
    </location>
</feature>